<sequence>MANGSRQLYVYADWSGLEQPALTGILRSDIAKGKEVFSFSMNDDWLKSKHSWTSLRDLEYACLQLERNDIPDDPQYAKWLQMLIVQGSSLGGARPKANVMDNRGNLWIAKFPIATITCVITVSC</sequence>
<dbReference type="EMBL" id="SNRY01000763">
    <property type="protein sequence ID" value="KAA6336766.1"/>
    <property type="molecule type" value="Genomic_DNA"/>
</dbReference>
<proteinExistence type="predicted"/>
<comment type="caution">
    <text evidence="1">The sequence shown here is derived from an EMBL/GenBank/DDBJ whole genome shotgun (WGS) entry which is preliminary data.</text>
</comment>
<dbReference type="AlphaFoldDB" id="A0A5J4RS81"/>
<accession>A0A5J4RS81</accession>
<reference evidence="1" key="1">
    <citation type="submission" date="2019-03" db="EMBL/GenBank/DDBJ databases">
        <title>Single cell metagenomics reveals metabolic interactions within the superorganism composed of flagellate Streblomastix strix and complex community of Bacteroidetes bacteria on its surface.</title>
        <authorList>
            <person name="Treitli S.C."/>
            <person name="Kolisko M."/>
            <person name="Husnik F."/>
            <person name="Keeling P."/>
            <person name="Hampl V."/>
        </authorList>
    </citation>
    <scope>NUCLEOTIDE SEQUENCE</scope>
    <source>
        <strain evidence="1">STM</strain>
    </source>
</reference>
<protein>
    <submittedName>
        <fullName evidence="1">Uncharacterized protein</fullName>
    </submittedName>
</protein>
<name>A0A5J4RS81_9ZZZZ</name>
<evidence type="ECO:0000313" key="1">
    <source>
        <dbReference type="EMBL" id="KAA6336766.1"/>
    </source>
</evidence>
<organism evidence="1">
    <name type="scientific">termite gut metagenome</name>
    <dbReference type="NCBI Taxonomy" id="433724"/>
    <lineage>
        <taxon>unclassified sequences</taxon>
        <taxon>metagenomes</taxon>
        <taxon>organismal metagenomes</taxon>
    </lineage>
</organism>
<gene>
    <name evidence="1" type="ORF">EZS27_015106</name>
</gene>